<gene>
    <name evidence="3" type="ORF">BN869_000006575_1</name>
</gene>
<evidence type="ECO:0000313" key="3">
    <source>
        <dbReference type="EMBL" id="CEO50517.1"/>
    </source>
</evidence>
<dbReference type="GO" id="GO:0005739">
    <property type="term" value="C:mitochondrion"/>
    <property type="evidence" value="ECO:0007669"/>
    <property type="project" value="TreeGrafter"/>
</dbReference>
<dbReference type="SUPFAM" id="SSF52467">
    <property type="entry name" value="DHS-like NAD/FAD-binding domain"/>
    <property type="match status" value="1"/>
</dbReference>
<dbReference type="Pfam" id="PF02775">
    <property type="entry name" value="TPP_enzyme_C"/>
    <property type="match status" value="1"/>
</dbReference>
<evidence type="ECO:0000259" key="2">
    <source>
        <dbReference type="Pfam" id="PF02775"/>
    </source>
</evidence>
<dbReference type="Gene3D" id="3.40.50.970">
    <property type="match status" value="1"/>
</dbReference>
<dbReference type="PANTHER" id="PTHR18968">
    <property type="entry name" value="THIAMINE PYROPHOSPHATE ENZYMES"/>
    <property type="match status" value="1"/>
</dbReference>
<reference evidence="3" key="1">
    <citation type="submission" date="2015-01" db="EMBL/GenBank/DDBJ databases">
        <authorList>
            <person name="Durling Mikael"/>
        </authorList>
    </citation>
    <scope>NUCLEOTIDE SEQUENCE</scope>
</reference>
<organism evidence="3">
    <name type="scientific">Bionectria ochroleuca</name>
    <name type="common">Gliocladium roseum</name>
    <dbReference type="NCBI Taxonomy" id="29856"/>
    <lineage>
        <taxon>Eukaryota</taxon>
        <taxon>Fungi</taxon>
        <taxon>Dikarya</taxon>
        <taxon>Ascomycota</taxon>
        <taxon>Pezizomycotina</taxon>
        <taxon>Sordariomycetes</taxon>
        <taxon>Hypocreomycetidae</taxon>
        <taxon>Hypocreales</taxon>
        <taxon>Bionectriaceae</taxon>
        <taxon>Clonostachys</taxon>
    </lineage>
</organism>
<dbReference type="SUPFAM" id="SSF52518">
    <property type="entry name" value="Thiamin diphosphate-binding fold (THDP-binding)"/>
    <property type="match status" value="1"/>
</dbReference>
<dbReference type="Gene3D" id="3.40.50.1220">
    <property type="entry name" value="TPP-binding domain"/>
    <property type="match status" value="1"/>
</dbReference>
<dbReference type="PANTHER" id="PTHR18968:SF164">
    <property type="entry name" value="PYRUVATE DECARBOXYLASE"/>
    <property type="match status" value="1"/>
</dbReference>
<dbReference type="InterPro" id="IPR029061">
    <property type="entry name" value="THDP-binding"/>
</dbReference>
<dbReference type="InterPro" id="IPR029035">
    <property type="entry name" value="DHS-like_NAD/FAD-binding_dom"/>
</dbReference>
<accession>A0A0B7K4M1</accession>
<dbReference type="GO" id="GO:0009099">
    <property type="term" value="P:L-valine biosynthetic process"/>
    <property type="evidence" value="ECO:0007669"/>
    <property type="project" value="TreeGrafter"/>
</dbReference>
<dbReference type="AlphaFoldDB" id="A0A0B7K4M1"/>
<dbReference type="GO" id="GO:0005948">
    <property type="term" value="C:acetolactate synthase complex"/>
    <property type="evidence" value="ECO:0007669"/>
    <property type="project" value="TreeGrafter"/>
</dbReference>
<protein>
    <recommendedName>
        <fullName evidence="2">Thiamine pyrophosphate enzyme TPP-binding domain-containing protein</fullName>
    </recommendedName>
</protein>
<dbReference type="GO" id="GO:0050660">
    <property type="term" value="F:flavin adenine dinucleotide binding"/>
    <property type="evidence" value="ECO:0007669"/>
    <property type="project" value="TreeGrafter"/>
</dbReference>
<dbReference type="GO" id="GO:0003984">
    <property type="term" value="F:acetolactate synthase activity"/>
    <property type="evidence" value="ECO:0007669"/>
    <property type="project" value="TreeGrafter"/>
</dbReference>
<evidence type="ECO:0000256" key="1">
    <source>
        <dbReference type="ARBA" id="ARBA00007812"/>
    </source>
</evidence>
<dbReference type="InterPro" id="IPR045229">
    <property type="entry name" value="TPP_enz"/>
</dbReference>
<comment type="similarity">
    <text evidence="1">Belongs to the TPP enzyme family.</text>
</comment>
<dbReference type="InterPro" id="IPR011766">
    <property type="entry name" value="TPP_enzyme_TPP-bd"/>
</dbReference>
<sequence>MSLVRLLRASLVPPRIQLTMQCNHNNRAFYTATVQPAEPSEADRANDLSPSIFKNSPPTTGLLISSPTSSTASSASFKGSSLLVLCPFFEVIWEAGITHCFFNLGSDHTSILEAMVKGQREAKGRFPRIITCPNESGSTICPVIPLGPYVPLRRRWVMEADIEPYSLDQKVWEPVELGGLPTKAAADIVGALAGAERPLLITRYSGRNPKIPGALVEQADTTKGLWVLDTGGSEMSFTRNHTAWIGLRYGLHEVITKADVILILNCDVPWIPTLCKPRIDTKIFHVDVDPLKKLMLYFYIQAETRCKANALTSVEQITANLKASKALAAMDQSSIEAKRRETFGPRLQASNKHLSLKAHEAVTNTGFIHDNIRPTKPLSFINCGEGGLGYGAALGIKLASDTEADGEGKGKFVVQIAGDETYLFSVPGSVYWISQRYKIPVLTIVLNNKGLC</sequence>
<proteinExistence type="inferred from homology"/>
<dbReference type="GO" id="GO:0030976">
    <property type="term" value="F:thiamine pyrophosphate binding"/>
    <property type="evidence" value="ECO:0007669"/>
    <property type="project" value="InterPro"/>
</dbReference>
<name>A0A0B7K4M1_BIOOC</name>
<dbReference type="EMBL" id="CDPU01000019">
    <property type="protein sequence ID" value="CEO50517.1"/>
    <property type="molecule type" value="Genomic_DNA"/>
</dbReference>
<dbReference type="GO" id="GO:0009097">
    <property type="term" value="P:isoleucine biosynthetic process"/>
    <property type="evidence" value="ECO:0007669"/>
    <property type="project" value="TreeGrafter"/>
</dbReference>
<feature type="domain" description="Thiamine pyrophosphate enzyme TPP-binding" evidence="2">
    <location>
        <begin position="368"/>
        <end position="451"/>
    </location>
</feature>